<evidence type="ECO:0000259" key="1">
    <source>
        <dbReference type="Pfam" id="PF06983"/>
    </source>
</evidence>
<dbReference type="EMBL" id="JAGGKT010000002">
    <property type="protein sequence ID" value="MBP1931013.1"/>
    <property type="molecule type" value="Genomic_DNA"/>
</dbReference>
<keyword evidence="3" id="KW-1185">Reference proteome</keyword>
<evidence type="ECO:0000313" key="3">
    <source>
        <dbReference type="Proteomes" id="UP001519343"/>
    </source>
</evidence>
<name>A0ABS4GL76_9BACL</name>
<reference evidence="2 3" key="1">
    <citation type="submission" date="2021-03" db="EMBL/GenBank/DDBJ databases">
        <title>Genomic Encyclopedia of Type Strains, Phase IV (KMG-IV): sequencing the most valuable type-strain genomes for metagenomic binning, comparative biology and taxonomic classification.</title>
        <authorList>
            <person name="Goeker M."/>
        </authorList>
    </citation>
    <scope>NUCLEOTIDE SEQUENCE [LARGE SCALE GENOMIC DNA]</scope>
    <source>
        <strain evidence="2 3">DSM 24738</strain>
    </source>
</reference>
<dbReference type="PANTHER" id="PTHR33990:SF1">
    <property type="entry name" value="PROTEIN YJDN"/>
    <property type="match status" value="1"/>
</dbReference>
<gene>
    <name evidence="2" type="ORF">J2Z37_001010</name>
</gene>
<dbReference type="InterPro" id="IPR028973">
    <property type="entry name" value="PhnB-like"/>
</dbReference>
<feature type="domain" description="PhnB-like" evidence="1">
    <location>
        <begin position="5"/>
        <end position="137"/>
    </location>
</feature>
<dbReference type="SUPFAM" id="SSF54593">
    <property type="entry name" value="Glyoxalase/Bleomycin resistance protein/Dihydroxybiphenyl dioxygenase"/>
    <property type="match status" value="1"/>
</dbReference>
<sequence>MMTSQLTPFIWMDGEAKEALKFYEKTLEAKIVFKETFAKSPDPEKQKLPADFKERIAHAVLRVGDSQLFVADMIPDQASELEGSKTTICVTTSDAEKAKQFFEALQQGGQVMIPLNRTHYSSAYGVVKDKFGVTFHILTSRR</sequence>
<comment type="caution">
    <text evidence="2">The sequence shown here is derived from an EMBL/GenBank/DDBJ whole genome shotgun (WGS) entry which is preliminary data.</text>
</comment>
<proteinExistence type="predicted"/>
<organism evidence="2 3">
    <name type="scientific">Ammoniphilus resinae</name>
    <dbReference type="NCBI Taxonomy" id="861532"/>
    <lineage>
        <taxon>Bacteria</taxon>
        <taxon>Bacillati</taxon>
        <taxon>Bacillota</taxon>
        <taxon>Bacilli</taxon>
        <taxon>Bacillales</taxon>
        <taxon>Paenibacillaceae</taxon>
        <taxon>Aneurinibacillus group</taxon>
        <taxon>Ammoniphilus</taxon>
    </lineage>
</organism>
<accession>A0ABS4GL76</accession>
<protein>
    <submittedName>
        <fullName evidence="2">PhnB protein</fullName>
    </submittedName>
</protein>
<dbReference type="Gene3D" id="3.10.180.10">
    <property type="entry name" value="2,3-Dihydroxybiphenyl 1,2-Dioxygenase, domain 1"/>
    <property type="match status" value="1"/>
</dbReference>
<dbReference type="PANTHER" id="PTHR33990">
    <property type="entry name" value="PROTEIN YJDN-RELATED"/>
    <property type="match status" value="1"/>
</dbReference>
<dbReference type="InterPro" id="IPR029068">
    <property type="entry name" value="Glyas_Bleomycin-R_OHBP_Dase"/>
</dbReference>
<dbReference type="CDD" id="cd06588">
    <property type="entry name" value="PhnB_like"/>
    <property type="match status" value="1"/>
</dbReference>
<dbReference type="Pfam" id="PF06983">
    <property type="entry name" value="3-dmu-9_3-mt"/>
    <property type="match status" value="1"/>
</dbReference>
<evidence type="ECO:0000313" key="2">
    <source>
        <dbReference type="EMBL" id="MBP1931013.1"/>
    </source>
</evidence>
<dbReference type="Proteomes" id="UP001519343">
    <property type="component" value="Unassembled WGS sequence"/>
</dbReference>